<protein>
    <recommendedName>
        <fullName evidence="4">DUF2834 domain-containing protein</fullName>
    </recommendedName>
</protein>
<dbReference type="EMBL" id="SHNN01000001">
    <property type="protein sequence ID" value="MCX2980602.1"/>
    <property type="molecule type" value="Genomic_DNA"/>
</dbReference>
<feature type="transmembrane region" description="Helical" evidence="1">
    <location>
        <begin position="184"/>
        <end position="203"/>
    </location>
</feature>
<dbReference type="PANTHER" id="PTHR36009">
    <property type="match status" value="1"/>
</dbReference>
<organism evidence="2 3">
    <name type="scientific">Candidatus Litorirhabdus singularis</name>
    <dbReference type="NCBI Taxonomy" id="2518993"/>
    <lineage>
        <taxon>Bacteria</taxon>
        <taxon>Pseudomonadati</taxon>
        <taxon>Pseudomonadota</taxon>
        <taxon>Gammaproteobacteria</taxon>
        <taxon>Cellvibrionales</taxon>
        <taxon>Halieaceae</taxon>
        <taxon>Candidatus Litorirhabdus</taxon>
    </lineage>
</organism>
<name>A0ABT3TE70_9GAMM</name>
<gene>
    <name evidence="2" type="ORF">EYC98_06900</name>
</gene>
<keyword evidence="1" id="KW-0472">Membrane</keyword>
<sequence>MTKFVLAGVWLLGWIHVLGFSPEGGESVADTIVGIMQNDKSVYDPMVFMVFNILGVWPIIMVAMLVQDTQGKLKAFPFAISSMILGNSALYIYLLLRKEQKPFAGRITPVIRFAESKILALVLLASTIALLVYGLSQGNFTAFMETWHSNIFVNVMTVDFFLFPIAFAFVLTDDMRRRNMSINGWFWLYALLPALGAVIYLTVRKPLPDNR</sequence>
<proteinExistence type="predicted"/>
<accession>A0ABT3TE70</accession>
<reference evidence="2" key="1">
    <citation type="submission" date="2019-02" db="EMBL/GenBank/DDBJ databases">
        <authorList>
            <person name="Li S.-H."/>
        </authorList>
    </citation>
    <scope>NUCLEOTIDE SEQUENCE</scope>
    <source>
        <strain evidence="2">IMCC14734</strain>
    </source>
</reference>
<evidence type="ECO:0000313" key="2">
    <source>
        <dbReference type="EMBL" id="MCX2980602.1"/>
    </source>
</evidence>
<feature type="transmembrane region" description="Helical" evidence="1">
    <location>
        <begin position="78"/>
        <end position="96"/>
    </location>
</feature>
<feature type="transmembrane region" description="Helical" evidence="1">
    <location>
        <begin position="147"/>
        <end position="172"/>
    </location>
</feature>
<keyword evidence="1" id="KW-1133">Transmembrane helix</keyword>
<keyword evidence="1" id="KW-0812">Transmembrane</keyword>
<evidence type="ECO:0000313" key="3">
    <source>
        <dbReference type="Proteomes" id="UP001143362"/>
    </source>
</evidence>
<evidence type="ECO:0000256" key="1">
    <source>
        <dbReference type="SAM" id="Phobius"/>
    </source>
</evidence>
<keyword evidence="3" id="KW-1185">Reference proteome</keyword>
<comment type="caution">
    <text evidence="2">The sequence shown here is derived from an EMBL/GenBank/DDBJ whole genome shotgun (WGS) entry which is preliminary data.</text>
</comment>
<feature type="transmembrane region" description="Helical" evidence="1">
    <location>
        <begin position="116"/>
        <end position="135"/>
    </location>
</feature>
<evidence type="ECO:0008006" key="4">
    <source>
        <dbReference type="Google" id="ProtNLM"/>
    </source>
</evidence>
<dbReference type="PANTHER" id="PTHR36009:SF3">
    <property type="entry name" value="TRANSMEMBRANE PROTEIN"/>
    <property type="match status" value="1"/>
</dbReference>
<feature type="transmembrane region" description="Helical" evidence="1">
    <location>
        <begin position="46"/>
        <end position="66"/>
    </location>
</feature>
<dbReference type="RefSeq" id="WP_279244576.1">
    <property type="nucleotide sequence ID" value="NZ_SHNN01000001.1"/>
</dbReference>
<dbReference type="Proteomes" id="UP001143362">
    <property type="component" value="Unassembled WGS sequence"/>
</dbReference>